<evidence type="ECO:0000313" key="2">
    <source>
        <dbReference type="Proteomes" id="UP000033066"/>
    </source>
</evidence>
<gene>
    <name evidence="1" type="ORF">MSBR3_0876</name>
</gene>
<dbReference type="GeneID" id="24788372"/>
<protein>
    <recommendedName>
        <fullName evidence="3">DUF432 domain-containing protein</fullName>
    </recommendedName>
</protein>
<dbReference type="Proteomes" id="UP000033066">
    <property type="component" value="Chromosome"/>
</dbReference>
<dbReference type="InterPro" id="IPR007366">
    <property type="entry name" value="DUF432"/>
</dbReference>
<proteinExistence type="predicted"/>
<reference evidence="1" key="1">
    <citation type="submission" date="2014-07" db="EMBL/GenBank/DDBJ databases">
        <title>Methanogenic archaea and the global carbon cycle.</title>
        <authorList>
            <person name="Henriksen J.R."/>
            <person name="Luke J."/>
            <person name="Reinhart S."/>
            <person name="Benedict M.N."/>
            <person name="Youngblut N.D."/>
            <person name="Metcalf M.E."/>
            <person name="Whitaker R.J."/>
            <person name="Metcalf W.W."/>
        </authorList>
    </citation>
    <scope>NUCLEOTIDE SEQUENCE [LARGE SCALE GENOMIC DNA]</scope>
    <source>
        <strain evidence="1">3</strain>
    </source>
</reference>
<dbReference type="PIRSF" id="PIRSF019202">
    <property type="entry name" value="UCP019202"/>
    <property type="match status" value="1"/>
</dbReference>
<dbReference type="EMBL" id="CP009517">
    <property type="protein sequence ID" value="AKB81454.1"/>
    <property type="molecule type" value="Genomic_DNA"/>
</dbReference>
<evidence type="ECO:0000313" key="1">
    <source>
        <dbReference type="EMBL" id="AKB81454.1"/>
    </source>
</evidence>
<evidence type="ECO:0008006" key="3">
    <source>
        <dbReference type="Google" id="ProtNLM"/>
    </source>
</evidence>
<name>A0A0E3SGA3_METBA</name>
<dbReference type="AlphaFoldDB" id="A0A0E3SGA3"/>
<dbReference type="KEGG" id="mbak:MSBR3_0876"/>
<dbReference type="Pfam" id="PF04254">
    <property type="entry name" value="DUF432"/>
    <property type="match status" value="1"/>
</dbReference>
<organism evidence="1 2">
    <name type="scientific">Methanosarcina barkeri 3</name>
    <dbReference type="NCBI Taxonomy" id="1434107"/>
    <lineage>
        <taxon>Archaea</taxon>
        <taxon>Methanobacteriati</taxon>
        <taxon>Methanobacteriota</taxon>
        <taxon>Stenosarchaea group</taxon>
        <taxon>Methanomicrobia</taxon>
        <taxon>Methanosarcinales</taxon>
        <taxon>Methanosarcinaceae</taxon>
        <taxon>Methanosarcina</taxon>
    </lineage>
</organism>
<dbReference type="RefSeq" id="WP_048106798.1">
    <property type="nucleotide sequence ID" value="NZ_CP009517.1"/>
</dbReference>
<dbReference type="STRING" id="1434107.MSBR3_0876"/>
<keyword evidence="2" id="KW-1185">Reference proteome</keyword>
<sequence length="247" mass="27976">MYGYYNPPFSVEQEGIAISVEKVGEQWIYRRKFGTENVEKIILGDNKRLIVNPVEPLNTPKEITPNLLIEFEKTLLLAGGAKRKIFLTFPIEIGIFIADKEDKNLQLLDVTSLVRQKFTLYGEVSNGVICKHWKSQIYSISPSPNPLQEGIMELTIRNASSDWATISKVVFSAYGMKLYYAGDVFMRAHMDILNRNTAETGFELQKLSGELKSSPLKEIKARKEAFGVYSLKKLGIMPLNFYMGSGF</sequence>
<dbReference type="OrthoDB" id="116710at2157"/>
<dbReference type="PATRIC" id="fig|1434107.4.peg.1156"/>
<dbReference type="HOGENOM" id="CLU_096705_1_0_2"/>
<accession>A0A0E3SGA3</accession>